<evidence type="ECO:0000256" key="1">
    <source>
        <dbReference type="ARBA" id="ARBA00004496"/>
    </source>
</evidence>
<dbReference type="InterPro" id="IPR011063">
    <property type="entry name" value="TilS/TtcA_N"/>
</dbReference>
<keyword evidence="2 8" id="KW-0963">Cytoplasm</keyword>
<reference evidence="11" key="1">
    <citation type="journal article" date="2019" name="Int. J. Syst. Evol. Microbiol.">
        <title>The Global Catalogue of Microorganisms (GCM) 10K type strain sequencing project: providing services to taxonomists for standard genome sequencing and annotation.</title>
        <authorList>
            <consortium name="The Broad Institute Genomics Platform"/>
            <consortium name="The Broad Institute Genome Sequencing Center for Infectious Disease"/>
            <person name="Wu L."/>
            <person name="Ma J."/>
        </authorList>
    </citation>
    <scope>NUCLEOTIDE SEQUENCE [LARGE SCALE GENOMIC DNA]</scope>
    <source>
        <strain evidence="11">JCM 14193</strain>
    </source>
</reference>
<feature type="binding site" evidence="8">
    <location>
        <begin position="26"/>
        <end position="31"/>
    </location>
    <ligand>
        <name>ATP</name>
        <dbReference type="ChEBI" id="CHEBI:30616"/>
    </ligand>
</feature>
<comment type="domain">
    <text evidence="8">The N-terminal region contains the highly conserved SGGXDS motif, predicted to be a P-loop motif involved in ATP binding.</text>
</comment>
<evidence type="ECO:0000256" key="3">
    <source>
        <dbReference type="ARBA" id="ARBA00022598"/>
    </source>
</evidence>
<accession>A0ABP3JK50</accession>
<feature type="domain" description="Lysidine-tRNA(Ile) synthetase C-terminal" evidence="9">
    <location>
        <begin position="378"/>
        <end position="451"/>
    </location>
</feature>
<dbReference type="SMART" id="SM00977">
    <property type="entry name" value="TilS_C"/>
    <property type="match status" value="1"/>
</dbReference>
<evidence type="ECO:0000259" key="9">
    <source>
        <dbReference type="SMART" id="SM00977"/>
    </source>
</evidence>
<protein>
    <recommendedName>
        <fullName evidence="8">tRNA(Ile)-lysidine synthase</fullName>
        <ecNumber evidence="8">6.3.4.19</ecNumber>
    </recommendedName>
    <alternativeName>
        <fullName evidence="8">tRNA(Ile)-2-lysyl-cytidine synthase</fullName>
    </alternativeName>
    <alternativeName>
        <fullName evidence="8">tRNA(Ile)-lysidine synthetase</fullName>
    </alternativeName>
</protein>
<sequence>MKNDVLGFVKENNLFNQGDSLFLAVSGGSDSMAMLHFFAQIQETMDLNLVTLTVDHQLRGGESREDTLFVKSQSESLSIPCEILSVDVREYQAKFQVGVQEAARNLRYEAFKRIVKDSGKLVLAHHGDDQVETMFMQLAKGVVPFGMKTYNNMLGMTIIRPFLSVTKDELLHYIEEESISYREDPSNSEESYTRNRFRHHLLPFIKNENNSIHISANRLHHQLADDEAFLVEMARKEMESISQFCEHKVTFSVNLYRNLPQPLQRRGFHLILNYLSVNKIRNHDYFPSFIEWLSSNQANSEWSPNGEWKAVKTYDQCTITTFLEAVEPYHFELNINEHVKLPNGWKIKLEEVTQENIGADMFNEAMYICGTEMVNLPLTVRTRQPGDRIRPLGLKGRKKVKDIFIDEKIAKTQRDLWPIVESNQGEIFWIPFISKSHLANQIGTSNYKLTIEVEQN</sequence>
<dbReference type="NCBIfam" id="TIGR02432">
    <property type="entry name" value="lysidine_TilS_N"/>
    <property type="match status" value="1"/>
</dbReference>
<evidence type="ECO:0000256" key="6">
    <source>
        <dbReference type="ARBA" id="ARBA00022840"/>
    </source>
</evidence>
<comment type="similarity">
    <text evidence="8">Belongs to the tRNA(Ile)-lysidine synthase family.</text>
</comment>
<evidence type="ECO:0000256" key="2">
    <source>
        <dbReference type="ARBA" id="ARBA00022490"/>
    </source>
</evidence>
<keyword evidence="11" id="KW-1185">Reference proteome</keyword>
<dbReference type="PANTHER" id="PTHR43033">
    <property type="entry name" value="TRNA(ILE)-LYSIDINE SYNTHASE-RELATED"/>
    <property type="match status" value="1"/>
</dbReference>
<dbReference type="PANTHER" id="PTHR43033:SF1">
    <property type="entry name" value="TRNA(ILE)-LYSIDINE SYNTHASE-RELATED"/>
    <property type="match status" value="1"/>
</dbReference>
<organism evidence="10 11">
    <name type="scientific">Alkalibacillus silvisoli</name>
    <dbReference type="NCBI Taxonomy" id="392823"/>
    <lineage>
        <taxon>Bacteria</taxon>
        <taxon>Bacillati</taxon>
        <taxon>Bacillota</taxon>
        <taxon>Bacilli</taxon>
        <taxon>Bacillales</taxon>
        <taxon>Bacillaceae</taxon>
        <taxon>Alkalibacillus</taxon>
    </lineage>
</organism>
<gene>
    <name evidence="8 10" type="primary">tilS</name>
    <name evidence="10" type="ORF">GCM10008935_04190</name>
</gene>
<comment type="subcellular location">
    <subcellularLocation>
        <location evidence="1 8">Cytoplasm</location>
    </subcellularLocation>
</comment>
<evidence type="ECO:0000313" key="11">
    <source>
        <dbReference type="Proteomes" id="UP001500740"/>
    </source>
</evidence>
<dbReference type="NCBIfam" id="TIGR02433">
    <property type="entry name" value="lysidine_TilS_C"/>
    <property type="match status" value="1"/>
</dbReference>
<dbReference type="SUPFAM" id="SSF52402">
    <property type="entry name" value="Adenine nucleotide alpha hydrolases-like"/>
    <property type="match status" value="1"/>
</dbReference>
<dbReference type="RefSeq" id="WP_343781469.1">
    <property type="nucleotide sequence ID" value="NZ_BAAACZ010000004.1"/>
</dbReference>
<evidence type="ECO:0000256" key="8">
    <source>
        <dbReference type="HAMAP-Rule" id="MF_01161"/>
    </source>
</evidence>
<dbReference type="InterPro" id="IPR012094">
    <property type="entry name" value="tRNA_Ile_lys_synt"/>
</dbReference>
<dbReference type="Gene3D" id="3.30.465.60">
    <property type="match status" value="1"/>
</dbReference>
<evidence type="ECO:0000256" key="4">
    <source>
        <dbReference type="ARBA" id="ARBA00022694"/>
    </source>
</evidence>
<keyword evidence="6 8" id="KW-0067">ATP-binding</keyword>
<dbReference type="HAMAP" id="MF_01161">
    <property type="entry name" value="tRNA_Ile_lys_synt"/>
    <property type="match status" value="1"/>
</dbReference>
<evidence type="ECO:0000256" key="7">
    <source>
        <dbReference type="ARBA" id="ARBA00048539"/>
    </source>
</evidence>
<dbReference type="Pfam" id="PF11734">
    <property type="entry name" value="TilS_C"/>
    <property type="match status" value="1"/>
</dbReference>
<comment type="caution">
    <text evidence="10">The sequence shown here is derived from an EMBL/GenBank/DDBJ whole genome shotgun (WGS) entry which is preliminary data.</text>
</comment>
<dbReference type="EC" id="6.3.4.19" evidence="8"/>
<dbReference type="Gene3D" id="3.40.50.620">
    <property type="entry name" value="HUPs"/>
    <property type="match status" value="1"/>
</dbReference>
<keyword evidence="4 8" id="KW-0819">tRNA processing</keyword>
<comment type="catalytic activity">
    <reaction evidence="7 8">
        <text>cytidine(34) in tRNA(Ile2) + L-lysine + ATP = lysidine(34) in tRNA(Ile2) + AMP + diphosphate + H(+)</text>
        <dbReference type="Rhea" id="RHEA:43744"/>
        <dbReference type="Rhea" id="RHEA-COMP:10625"/>
        <dbReference type="Rhea" id="RHEA-COMP:10670"/>
        <dbReference type="ChEBI" id="CHEBI:15378"/>
        <dbReference type="ChEBI" id="CHEBI:30616"/>
        <dbReference type="ChEBI" id="CHEBI:32551"/>
        <dbReference type="ChEBI" id="CHEBI:33019"/>
        <dbReference type="ChEBI" id="CHEBI:82748"/>
        <dbReference type="ChEBI" id="CHEBI:83665"/>
        <dbReference type="ChEBI" id="CHEBI:456215"/>
        <dbReference type="EC" id="6.3.4.19"/>
    </reaction>
</comment>
<dbReference type="CDD" id="cd01992">
    <property type="entry name" value="TilS_N"/>
    <property type="match status" value="1"/>
</dbReference>
<dbReference type="InterPro" id="IPR014729">
    <property type="entry name" value="Rossmann-like_a/b/a_fold"/>
</dbReference>
<evidence type="ECO:0000313" key="10">
    <source>
        <dbReference type="EMBL" id="GAA0452700.1"/>
    </source>
</evidence>
<proteinExistence type="inferred from homology"/>
<name>A0ABP3JK50_9BACI</name>
<dbReference type="Proteomes" id="UP001500740">
    <property type="component" value="Unassembled WGS sequence"/>
</dbReference>
<dbReference type="EMBL" id="BAAACZ010000004">
    <property type="protein sequence ID" value="GAA0452700.1"/>
    <property type="molecule type" value="Genomic_DNA"/>
</dbReference>
<comment type="function">
    <text evidence="8">Ligates lysine onto the cytidine present at position 34 of the AUA codon-specific tRNA(Ile) that contains the anticodon CAU, in an ATP-dependent manner. Cytidine is converted to lysidine, thus changing the amino acid specificity of the tRNA from methionine to isoleucine.</text>
</comment>
<dbReference type="InterPro" id="IPR012795">
    <property type="entry name" value="tRNA_Ile_lys_synt_N"/>
</dbReference>
<evidence type="ECO:0000256" key="5">
    <source>
        <dbReference type="ARBA" id="ARBA00022741"/>
    </source>
</evidence>
<dbReference type="Pfam" id="PF01171">
    <property type="entry name" value="ATP_bind_3"/>
    <property type="match status" value="1"/>
</dbReference>
<dbReference type="SUPFAM" id="SSF56037">
    <property type="entry name" value="PheT/TilS domain"/>
    <property type="match status" value="1"/>
</dbReference>
<dbReference type="InterPro" id="IPR012796">
    <property type="entry name" value="Lysidine-tRNA-synth_C"/>
</dbReference>
<keyword evidence="3 8" id="KW-0436">Ligase</keyword>
<keyword evidence="5 8" id="KW-0547">Nucleotide-binding</keyword>